<dbReference type="SUPFAM" id="SSF140736">
    <property type="entry name" value="Rv1873-like"/>
    <property type="match status" value="1"/>
</dbReference>
<reference evidence="1 2" key="1">
    <citation type="submission" date="2016-03" db="EMBL/GenBank/DDBJ databases">
        <title>Genome sequence of Nesiotobacter sp. nov., a moderately halophilic alphaproteobacterium isolated from the Yellow Sea, China.</title>
        <authorList>
            <person name="Zhang G."/>
            <person name="Zhang R."/>
        </authorList>
    </citation>
    <scope>NUCLEOTIDE SEQUENCE [LARGE SCALE GENOMIC DNA]</scope>
    <source>
        <strain evidence="1 2">WB1-6</strain>
    </source>
</reference>
<dbReference type="InterPro" id="IPR036287">
    <property type="entry name" value="Rv1873-like_sf"/>
</dbReference>
<gene>
    <name evidence="1" type="ORF">A3843_18350</name>
</gene>
<dbReference type="InterPro" id="IPR014937">
    <property type="entry name" value="DUF1810"/>
</dbReference>
<proteinExistence type="predicted"/>
<sequence length="144" mass="16056">MSTDKTDLARFVEAQDKVWGNVCQELQAGTKTTHWMWFIFPQLRALGRSGTAHFYGLAGGGEAKAYLAHPVLGPRLRDGHELMLTHRDKSAVSILGSVDALKLRSCATLFYRVSGEAHPFMQVLEQFYEGQECPQTLALLETET</sequence>
<dbReference type="Proteomes" id="UP000185783">
    <property type="component" value="Unassembled WGS sequence"/>
</dbReference>
<dbReference type="AlphaFoldDB" id="A0A1U7JD01"/>
<comment type="caution">
    <text evidence="1">The sequence shown here is derived from an EMBL/GenBank/DDBJ whole genome shotgun (WGS) entry which is preliminary data.</text>
</comment>
<dbReference type="Gene3D" id="1.25.40.380">
    <property type="entry name" value="Protein of unknown function DUF1810"/>
    <property type="match status" value="1"/>
</dbReference>
<dbReference type="EMBL" id="LVVZ01000041">
    <property type="protein sequence ID" value="OKL42613.1"/>
    <property type="molecule type" value="Genomic_DNA"/>
</dbReference>
<organism evidence="1 2">
    <name type="scientific">Pseudovibrio exalbescens</name>
    <dbReference type="NCBI Taxonomy" id="197461"/>
    <lineage>
        <taxon>Bacteria</taxon>
        <taxon>Pseudomonadati</taxon>
        <taxon>Pseudomonadota</taxon>
        <taxon>Alphaproteobacteria</taxon>
        <taxon>Hyphomicrobiales</taxon>
        <taxon>Stappiaceae</taxon>
        <taxon>Pseudovibrio</taxon>
    </lineage>
</organism>
<protein>
    <submittedName>
        <fullName evidence="1">Calpastatin</fullName>
    </submittedName>
</protein>
<dbReference type="RefSeq" id="WP_028482647.1">
    <property type="nucleotide sequence ID" value="NZ_LVVZ01000041.1"/>
</dbReference>
<dbReference type="PIRSF" id="PIRSF008546">
    <property type="entry name" value="UCP008546"/>
    <property type="match status" value="1"/>
</dbReference>
<name>A0A1U7JD01_9HYPH</name>
<evidence type="ECO:0000313" key="2">
    <source>
        <dbReference type="Proteomes" id="UP000185783"/>
    </source>
</evidence>
<keyword evidence="2" id="KW-1185">Reference proteome</keyword>
<accession>A0A1U7JD01</accession>
<dbReference type="Pfam" id="PF08837">
    <property type="entry name" value="DUF1810"/>
    <property type="match status" value="1"/>
</dbReference>
<evidence type="ECO:0000313" key="1">
    <source>
        <dbReference type="EMBL" id="OKL42613.1"/>
    </source>
</evidence>